<dbReference type="InterPro" id="IPR004682">
    <property type="entry name" value="TRAP_DctP"/>
</dbReference>
<protein>
    <submittedName>
        <fullName evidence="4">Tripartite ATP-independent transporter DctP family solute receptor</fullName>
    </submittedName>
</protein>
<dbReference type="GO" id="GO:0055085">
    <property type="term" value="P:transmembrane transport"/>
    <property type="evidence" value="ECO:0007669"/>
    <property type="project" value="InterPro"/>
</dbReference>
<sequence length="346" mass="38447">MHLKKGCSYLKKQSIILLFVVCCLSLLMGACGNKEGNENASGDEIVYRLGHAAPETDPAGLLSNKMADDIKAFTSEQITLEVFPGAQLGGEVEMVEQVRSGTIDMAIVTSGALSNFVQEVAFLDMPFLFEDFEHAREILQGEVGDKLKAKAEEKGIKLLTFFDYGIANISNNKRDIYTLNDVKGLKLRTLENEIFMDTFRALGADPVPIPYPELYTSIQQGVVDGTDPLNVTMTGGKIYEVNKHLSKVGISYRAGVIVMNLDKYNALSDDLKSKFDSMIIDGRDYYHDTIYPEYEASAEKLMKENGVNIIEAEDIDLGSFKEAVQPVYDKHEAKFSEFISIIKESR</sequence>
<evidence type="ECO:0000256" key="3">
    <source>
        <dbReference type="ARBA" id="ARBA00022729"/>
    </source>
</evidence>
<evidence type="ECO:0000313" key="5">
    <source>
        <dbReference type="Proteomes" id="UP000247416"/>
    </source>
</evidence>
<dbReference type="PANTHER" id="PTHR33376:SF7">
    <property type="entry name" value="C4-DICARBOXYLATE-BINDING PROTEIN DCTB"/>
    <property type="match status" value="1"/>
</dbReference>
<dbReference type="Pfam" id="PF03480">
    <property type="entry name" value="DctP"/>
    <property type="match status" value="1"/>
</dbReference>
<evidence type="ECO:0000256" key="1">
    <source>
        <dbReference type="ARBA" id="ARBA00009023"/>
    </source>
</evidence>
<evidence type="ECO:0000313" key="4">
    <source>
        <dbReference type="EMBL" id="PYF06891.1"/>
    </source>
</evidence>
<dbReference type="CDD" id="cd13603">
    <property type="entry name" value="PBP2_TRAP_Siap_TeaA_like"/>
    <property type="match status" value="1"/>
</dbReference>
<dbReference type="Proteomes" id="UP000247416">
    <property type="component" value="Unassembled WGS sequence"/>
</dbReference>
<dbReference type="Gene3D" id="3.40.190.170">
    <property type="entry name" value="Bacterial extracellular solute-binding protein, family 7"/>
    <property type="match status" value="1"/>
</dbReference>
<comment type="caution">
    <text evidence="4">The sequence shown here is derived from an EMBL/GenBank/DDBJ whole genome shotgun (WGS) entry which is preliminary data.</text>
</comment>
<comment type="similarity">
    <text evidence="1">Belongs to the bacterial solute-binding protein 7 family.</text>
</comment>
<keyword evidence="3" id="KW-0732">Signal</keyword>
<name>A0A318TPS7_9BACL</name>
<organism evidence="4 5">
    <name type="scientific">Ureibacillus chungkukjangi</name>
    <dbReference type="NCBI Taxonomy" id="1202712"/>
    <lineage>
        <taxon>Bacteria</taxon>
        <taxon>Bacillati</taxon>
        <taxon>Bacillota</taxon>
        <taxon>Bacilli</taxon>
        <taxon>Bacillales</taxon>
        <taxon>Caryophanaceae</taxon>
        <taxon>Ureibacillus</taxon>
    </lineage>
</organism>
<keyword evidence="2" id="KW-0813">Transport</keyword>
<dbReference type="NCBIfam" id="TIGR00787">
    <property type="entry name" value="dctP"/>
    <property type="match status" value="1"/>
</dbReference>
<dbReference type="EMBL" id="QJTJ01000007">
    <property type="protein sequence ID" value="PYF06891.1"/>
    <property type="molecule type" value="Genomic_DNA"/>
</dbReference>
<evidence type="ECO:0000256" key="2">
    <source>
        <dbReference type="ARBA" id="ARBA00022448"/>
    </source>
</evidence>
<dbReference type="GO" id="GO:0030288">
    <property type="term" value="C:outer membrane-bounded periplasmic space"/>
    <property type="evidence" value="ECO:0007669"/>
    <property type="project" value="InterPro"/>
</dbReference>
<dbReference type="PIRSF" id="PIRSF006470">
    <property type="entry name" value="DctB"/>
    <property type="match status" value="1"/>
</dbReference>
<keyword evidence="4" id="KW-0675">Receptor</keyword>
<reference evidence="4 5" key="1">
    <citation type="submission" date="2018-06" db="EMBL/GenBank/DDBJ databases">
        <title>Genomic Encyclopedia of Archaeal and Bacterial Type Strains, Phase II (KMG-II): from individual species to whole genera.</title>
        <authorList>
            <person name="Goeker M."/>
        </authorList>
    </citation>
    <scope>NUCLEOTIDE SEQUENCE [LARGE SCALE GENOMIC DNA]</scope>
    <source>
        <strain evidence="4 5">KACC 16626</strain>
    </source>
</reference>
<dbReference type="InterPro" id="IPR018389">
    <property type="entry name" value="DctP_fam"/>
</dbReference>
<dbReference type="PANTHER" id="PTHR33376">
    <property type="match status" value="1"/>
</dbReference>
<proteinExistence type="inferred from homology"/>
<accession>A0A318TPS7</accession>
<keyword evidence="5" id="KW-1185">Reference proteome</keyword>
<dbReference type="PROSITE" id="PS51257">
    <property type="entry name" value="PROKAR_LIPOPROTEIN"/>
    <property type="match status" value="1"/>
</dbReference>
<dbReference type="AlphaFoldDB" id="A0A318TPS7"/>
<dbReference type="InterPro" id="IPR038404">
    <property type="entry name" value="TRAP_DctP_sf"/>
</dbReference>
<dbReference type="NCBIfam" id="NF037995">
    <property type="entry name" value="TRAP_S1"/>
    <property type="match status" value="1"/>
</dbReference>
<gene>
    <name evidence="4" type="ORF">BJ095_107126</name>
</gene>